<evidence type="ECO:0000313" key="3">
    <source>
        <dbReference type="Proteomes" id="UP001596523"/>
    </source>
</evidence>
<dbReference type="CDD" id="cd00093">
    <property type="entry name" value="HTH_XRE"/>
    <property type="match status" value="1"/>
</dbReference>
<dbReference type="InterPro" id="IPR001387">
    <property type="entry name" value="Cro/C1-type_HTH"/>
</dbReference>
<comment type="caution">
    <text evidence="2">The sequence shown here is derived from an EMBL/GenBank/DDBJ whole genome shotgun (WGS) entry which is preliminary data.</text>
</comment>
<organism evidence="2 3">
    <name type="scientific">Streptomyces monticola</name>
    <dbReference type="NCBI Taxonomy" id="2666263"/>
    <lineage>
        <taxon>Bacteria</taxon>
        <taxon>Bacillati</taxon>
        <taxon>Actinomycetota</taxon>
        <taxon>Actinomycetes</taxon>
        <taxon>Kitasatosporales</taxon>
        <taxon>Streptomycetaceae</taxon>
        <taxon>Streptomyces</taxon>
    </lineage>
</organism>
<dbReference type="InterPro" id="IPR010982">
    <property type="entry name" value="Lambda_DNA-bd_dom_sf"/>
</dbReference>
<feature type="domain" description="HTH cro/C1-type" evidence="1">
    <location>
        <begin position="74"/>
        <end position="128"/>
    </location>
</feature>
<dbReference type="Gene3D" id="1.25.40.10">
    <property type="entry name" value="Tetratricopeptide repeat domain"/>
    <property type="match status" value="1"/>
</dbReference>
<dbReference type="Proteomes" id="UP001596523">
    <property type="component" value="Unassembled WGS sequence"/>
</dbReference>
<dbReference type="EMBL" id="JBHTCF010000009">
    <property type="protein sequence ID" value="MFC7306838.1"/>
    <property type="molecule type" value="Genomic_DNA"/>
</dbReference>
<dbReference type="PROSITE" id="PS50943">
    <property type="entry name" value="HTH_CROC1"/>
    <property type="match status" value="1"/>
</dbReference>
<protein>
    <submittedName>
        <fullName evidence="2">Helix-turn-helix domain-containing protein</fullName>
    </submittedName>
</protein>
<sequence length="494" mass="53568">MADKKRAGSGENESQRRCSSCGCRLSRYNSDAVCAACARTRRSDVSATVSVPEYVWQDPAVREALAVRDFGELLRQVRRQADLRQEDLAQITGLSQGYLSMLESGARRLTNIDKIDNLLEGLGAPAHLARATTSTYAVRGLRSDRAEEVEGASAAPNWERPLDVAERLNAATASNTSTAALQLLQQLLDGIVRDYEAQGPYKMASAATDARRSIQGLLMGRQPPRQRAELFRLAAQAAGLLAYMSVNAGRPVLADTYCTEAAALAEEIDDRALLMWVFGTRSLSSYYSGRYEEAVRWADTGIDLDPTHPQAIRLLINGRARALGKLSDVNAAGAAIAAAEELTSRSEVPDGLTACISFAPYSHARTLANAITAHVSLGQTDQVLTCADDIDYLIDHVDSAWTRTLVGLDVATALLQGPRPDVEHAMSMGRRALANAAGPPIRSVVQRAGELRDQATRWKEQATVREYGSLFQAWQTAAPETRELAEVCKDGAHR</sequence>
<dbReference type="Gene3D" id="1.10.260.40">
    <property type="entry name" value="lambda repressor-like DNA-binding domains"/>
    <property type="match status" value="1"/>
</dbReference>
<accession>A0ABW2JLR7</accession>
<dbReference type="InterPro" id="IPR011990">
    <property type="entry name" value="TPR-like_helical_dom_sf"/>
</dbReference>
<dbReference type="RefSeq" id="WP_381832648.1">
    <property type="nucleotide sequence ID" value="NZ_JBHTCF010000009.1"/>
</dbReference>
<name>A0ABW2JLR7_9ACTN</name>
<evidence type="ECO:0000313" key="2">
    <source>
        <dbReference type="EMBL" id="MFC7306838.1"/>
    </source>
</evidence>
<gene>
    <name evidence="2" type="ORF">ACFQVC_21720</name>
</gene>
<dbReference type="SMART" id="SM00530">
    <property type="entry name" value="HTH_XRE"/>
    <property type="match status" value="1"/>
</dbReference>
<keyword evidence="3" id="KW-1185">Reference proteome</keyword>
<reference evidence="3" key="1">
    <citation type="journal article" date="2019" name="Int. J. Syst. Evol. Microbiol.">
        <title>The Global Catalogue of Microorganisms (GCM) 10K type strain sequencing project: providing services to taxonomists for standard genome sequencing and annotation.</title>
        <authorList>
            <consortium name="The Broad Institute Genomics Platform"/>
            <consortium name="The Broad Institute Genome Sequencing Center for Infectious Disease"/>
            <person name="Wu L."/>
            <person name="Ma J."/>
        </authorList>
    </citation>
    <scope>NUCLEOTIDE SEQUENCE [LARGE SCALE GENOMIC DNA]</scope>
    <source>
        <strain evidence="3">SYNS20</strain>
    </source>
</reference>
<dbReference type="SUPFAM" id="SSF47413">
    <property type="entry name" value="lambda repressor-like DNA-binding domains"/>
    <property type="match status" value="1"/>
</dbReference>
<evidence type="ECO:0000259" key="1">
    <source>
        <dbReference type="PROSITE" id="PS50943"/>
    </source>
</evidence>
<proteinExistence type="predicted"/>
<dbReference type="Pfam" id="PF13560">
    <property type="entry name" value="HTH_31"/>
    <property type="match status" value="1"/>
</dbReference>
<dbReference type="SUPFAM" id="SSF48452">
    <property type="entry name" value="TPR-like"/>
    <property type="match status" value="1"/>
</dbReference>